<accession>A0A645JAA4</accession>
<dbReference type="EMBL" id="VSSQ01134885">
    <property type="protein sequence ID" value="MPN60090.1"/>
    <property type="molecule type" value="Genomic_DNA"/>
</dbReference>
<dbReference type="Gene3D" id="3.40.50.1100">
    <property type="match status" value="1"/>
</dbReference>
<dbReference type="AlphaFoldDB" id="A0A645JAA4"/>
<dbReference type="InterPro" id="IPR036052">
    <property type="entry name" value="TrpB-like_PALP_sf"/>
</dbReference>
<proteinExistence type="predicted"/>
<comment type="caution">
    <text evidence="1">The sequence shown here is derived from an EMBL/GenBank/DDBJ whole genome shotgun (WGS) entry which is preliminary data.</text>
</comment>
<protein>
    <submittedName>
        <fullName evidence="1">Uncharacterized protein</fullName>
    </submittedName>
</protein>
<gene>
    <name evidence="1" type="ORF">SDC9_207813</name>
</gene>
<organism evidence="1">
    <name type="scientific">bioreactor metagenome</name>
    <dbReference type="NCBI Taxonomy" id="1076179"/>
    <lineage>
        <taxon>unclassified sequences</taxon>
        <taxon>metagenomes</taxon>
        <taxon>ecological metagenomes</taxon>
    </lineage>
</organism>
<evidence type="ECO:0000313" key="1">
    <source>
        <dbReference type="EMBL" id="MPN60090.1"/>
    </source>
</evidence>
<name>A0A645JAA4_9ZZZZ</name>
<sequence length="147" mass="16484">MEQLSLLGISGIANVLCCIKLAKFYELTEQDVVATVLTDSAVMYGSRVAELAEANGPYSLTAAAVDHGMHMLGLRTDSMAELGYQERKRIHNLKYYTWVEQQGRTAEDLNDLWYDEQKTWKGVHGQAQALDELINEFNEATGLLKKL</sequence>
<reference evidence="1" key="1">
    <citation type="submission" date="2019-08" db="EMBL/GenBank/DDBJ databases">
        <authorList>
            <person name="Kucharzyk K."/>
            <person name="Murdoch R.W."/>
            <person name="Higgins S."/>
            <person name="Loffler F."/>
        </authorList>
    </citation>
    <scope>NUCLEOTIDE SEQUENCE</scope>
</reference>